<dbReference type="InterPro" id="IPR003439">
    <property type="entry name" value="ABC_transporter-like_ATP-bd"/>
</dbReference>
<dbReference type="Pfam" id="PF00005">
    <property type="entry name" value="ABC_tran"/>
    <property type="match status" value="2"/>
</dbReference>
<dbReference type="SMART" id="SM00382">
    <property type="entry name" value="AAA"/>
    <property type="match status" value="2"/>
</dbReference>
<evidence type="ECO:0000256" key="1">
    <source>
        <dbReference type="ARBA" id="ARBA00022737"/>
    </source>
</evidence>
<gene>
    <name evidence="6" type="primary">ettA_5</name>
    <name evidence="6" type="ORF">NRB20_50150</name>
</gene>
<evidence type="ECO:0000259" key="5">
    <source>
        <dbReference type="PROSITE" id="PS50893"/>
    </source>
</evidence>
<evidence type="ECO:0000256" key="4">
    <source>
        <dbReference type="SAM" id="Coils"/>
    </source>
</evidence>
<evidence type="ECO:0000256" key="2">
    <source>
        <dbReference type="ARBA" id="ARBA00022741"/>
    </source>
</evidence>
<keyword evidence="4" id="KW-0175">Coiled coil</keyword>
<dbReference type="OrthoDB" id="4500804at2"/>
<dbReference type="PROSITE" id="PS50893">
    <property type="entry name" value="ABC_TRANSPORTER_2"/>
    <property type="match status" value="1"/>
</dbReference>
<evidence type="ECO:0000313" key="7">
    <source>
        <dbReference type="Proteomes" id="UP000438448"/>
    </source>
</evidence>
<dbReference type="AlphaFoldDB" id="A0A7K0D9A1"/>
<dbReference type="SUPFAM" id="SSF52540">
    <property type="entry name" value="P-loop containing nucleoside triphosphate hydrolases"/>
    <property type="match status" value="2"/>
</dbReference>
<keyword evidence="2" id="KW-0547">Nucleotide-binding</keyword>
<keyword evidence="1" id="KW-0677">Repeat</keyword>
<keyword evidence="3" id="KW-0067">ATP-binding</keyword>
<organism evidence="6 7">
    <name type="scientific">Nocardia macrotermitis</name>
    <dbReference type="NCBI Taxonomy" id="2585198"/>
    <lineage>
        <taxon>Bacteria</taxon>
        <taxon>Bacillati</taxon>
        <taxon>Actinomycetota</taxon>
        <taxon>Actinomycetes</taxon>
        <taxon>Mycobacteriales</taxon>
        <taxon>Nocardiaceae</taxon>
        <taxon>Nocardia</taxon>
    </lineage>
</organism>
<accession>A0A7K0D9A1</accession>
<dbReference type="GO" id="GO:0005524">
    <property type="term" value="F:ATP binding"/>
    <property type="evidence" value="ECO:0007669"/>
    <property type="project" value="UniProtKB-KW"/>
</dbReference>
<proteinExistence type="predicted"/>
<protein>
    <submittedName>
        <fullName evidence="6">Energy-dependent translational throttle protein EttA</fullName>
    </submittedName>
</protein>
<evidence type="ECO:0000256" key="3">
    <source>
        <dbReference type="ARBA" id="ARBA00022840"/>
    </source>
</evidence>
<sequence length="528" mass="58069">MSISVSLSDLTFAWPDGAPVFEGLDAVLGPAHLGLVGSNGVGKSTLLRLIAGELRPARGSITVGGTLGYLRQDLGLSAGQRVDSVLGIDAVRHALHRIESGEGSESDFELVGNRWDVEEAAVALLGRLGLDYLAGDVAQLDRRLETLSGGETVLLGLVAELLREPDVLLLDEPTNNLDLHARQRLYEVVGQFPGTVLIVSHDRELLNRMGVIAELRRGEIRSFGGNFDAYEEIIEAEQESARAAIRDARGDVRKQSRELVEARIKLDRRQRYGQKMFEQKREPKIVMGERKRQAQVSAGKLRNNHIAKVEQARETLDRAQDQLRDDREIRVDLPGTRLYPGQDVIELEQVRLANGPVVTLRVNGPERIALTGRNGAGKTTLLRRIAAEPPKVPWRMLPQRLDVFDEQRSVFENVSAATPHATAERVRAQLARFLFRGTDADVAAGALSGGERLRAALAMLLLADPAPRLLLLDEPTNNLDLPSLAHLTEALTGFEGALIVVSHDRRFLEEIGVTRWLELGQEGLSEDP</sequence>
<keyword evidence="7" id="KW-1185">Reference proteome</keyword>
<dbReference type="FunFam" id="3.40.50.300:FF:001320">
    <property type="entry name" value="Heme ABC transporter ATP-binding protein"/>
    <property type="match status" value="1"/>
</dbReference>
<name>A0A7K0D9A1_9NOCA</name>
<dbReference type="EMBL" id="WEGK01000011">
    <property type="protein sequence ID" value="MQY21902.1"/>
    <property type="molecule type" value="Genomic_DNA"/>
</dbReference>
<evidence type="ECO:0000313" key="6">
    <source>
        <dbReference type="EMBL" id="MQY21902.1"/>
    </source>
</evidence>
<dbReference type="InterPro" id="IPR027417">
    <property type="entry name" value="P-loop_NTPase"/>
</dbReference>
<dbReference type="RefSeq" id="WP_153413031.1">
    <property type="nucleotide sequence ID" value="NZ_WEGK01000011.1"/>
</dbReference>
<dbReference type="GO" id="GO:0016887">
    <property type="term" value="F:ATP hydrolysis activity"/>
    <property type="evidence" value="ECO:0007669"/>
    <property type="project" value="InterPro"/>
</dbReference>
<dbReference type="CDD" id="cd03221">
    <property type="entry name" value="ABCF_EF-3"/>
    <property type="match status" value="1"/>
</dbReference>
<dbReference type="InterPro" id="IPR050611">
    <property type="entry name" value="ABCF"/>
</dbReference>
<feature type="coiled-coil region" evidence="4">
    <location>
        <begin position="302"/>
        <end position="329"/>
    </location>
</feature>
<dbReference type="PANTHER" id="PTHR19211">
    <property type="entry name" value="ATP-BINDING TRANSPORT PROTEIN-RELATED"/>
    <property type="match status" value="1"/>
</dbReference>
<dbReference type="InterPro" id="IPR003593">
    <property type="entry name" value="AAA+_ATPase"/>
</dbReference>
<dbReference type="Proteomes" id="UP000438448">
    <property type="component" value="Unassembled WGS sequence"/>
</dbReference>
<feature type="domain" description="ABC transporter" evidence="5">
    <location>
        <begin position="5"/>
        <end position="242"/>
    </location>
</feature>
<reference evidence="6 7" key="1">
    <citation type="submission" date="2019-10" db="EMBL/GenBank/DDBJ databases">
        <title>Nocardia macrotermitis sp. nov. and Nocardia aurantia sp. nov., isolated from the gut of fungus growing-termite Macrotermes natalensis.</title>
        <authorList>
            <person name="Benndorf R."/>
            <person name="Schwitalla J."/>
            <person name="Martin K."/>
            <person name="De Beer W."/>
            <person name="Kaster A.-K."/>
            <person name="Vollmers J."/>
            <person name="Poulsen M."/>
            <person name="Beemelmanns C."/>
        </authorList>
    </citation>
    <scope>NUCLEOTIDE SEQUENCE [LARGE SCALE GENOMIC DNA]</scope>
    <source>
        <strain evidence="6 7">RB20</strain>
    </source>
</reference>
<dbReference type="Gene3D" id="3.40.50.300">
    <property type="entry name" value="P-loop containing nucleotide triphosphate hydrolases"/>
    <property type="match status" value="2"/>
</dbReference>
<comment type="caution">
    <text evidence="6">The sequence shown here is derived from an EMBL/GenBank/DDBJ whole genome shotgun (WGS) entry which is preliminary data.</text>
</comment>
<dbReference type="PANTHER" id="PTHR19211:SF6">
    <property type="entry name" value="BLL7188 PROTEIN"/>
    <property type="match status" value="1"/>
</dbReference>